<dbReference type="FunFam" id="3.40.50.720:FF:000062">
    <property type="entry name" value="Homoserine dehydrogenase"/>
    <property type="match status" value="1"/>
</dbReference>
<dbReference type="PIRSF" id="PIRSF000098">
    <property type="entry name" value="Homoser_dehydrog"/>
    <property type="match status" value="1"/>
</dbReference>
<dbReference type="CDD" id="cd04881">
    <property type="entry name" value="ACT_HSDH-Hom"/>
    <property type="match status" value="1"/>
</dbReference>
<dbReference type="Proteomes" id="UP000614811">
    <property type="component" value="Unassembled WGS sequence"/>
</dbReference>
<evidence type="ECO:0000256" key="1">
    <source>
        <dbReference type="ARBA" id="ARBA00001920"/>
    </source>
</evidence>
<keyword evidence="13" id="KW-0486">Methionine biosynthesis</keyword>
<dbReference type="EC" id="1.1.1.3" evidence="5"/>
<comment type="caution">
    <text evidence="19">The sequence shown here is derived from an EMBL/GenBank/DDBJ whole genome shotgun (WGS) entry which is preliminary data.</text>
</comment>
<evidence type="ECO:0000256" key="7">
    <source>
        <dbReference type="ARBA" id="ARBA00022605"/>
    </source>
</evidence>
<dbReference type="SUPFAM" id="SSF51735">
    <property type="entry name" value="NAD(P)-binding Rossmann-fold domains"/>
    <property type="match status" value="1"/>
</dbReference>
<keyword evidence="12" id="KW-0520">NAD</keyword>
<dbReference type="Gene3D" id="3.30.360.10">
    <property type="entry name" value="Dihydrodipicolinate Reductase, domain 2"/>
    <property type="match status" value="1"/>
</dbReference>
<dbReference type="InterPro" id="IPR016204">
    <property type="entry name" value="HDH"/>
</dbReference>
<feature type="domain" description="ACT" evidence="18">
    <location>
        <begin position="355"/>
        <end position="433"/>
    </location>
</feature>
<evidence type="ECO:0000256" key="14">
    <source>
        <dbReference type="ARBA" id="ARBA00049031"/>
    </source>
</evidence>
<evidence type="ECO:0000256" key="9">
    <source>
        <dbReference type="ARBA" id="ARBA00022723"/>
    </source>
</evidence>
<evidence type="ECO:0000256" key="17">
    <source>
        <dbReference type="RuleBase" id="RU004171"/>
    </source>
</evidence>
<dbReference type="Pfam" id="PF00742">
    <property type="entry name" value="Homoserine_dh"/>
    <property type="match status" value="1"/>
</dbReference>
<keyword evidence="11" id="KW-0560">Oxidoreductase</keyword>
<evidence type="ECO:0000256" key="6">
    <source>
        <dbReference type="ARBA" id="ARBA00013376"/>
    </source>
</evidence>
<dbReference type="InterPro" id="IPR045865">
    <property type="entry name" value="ACT-like_dom_sf"/>
</dbReference>
<evidence type="ECO:0000259" key="18">
    <source>
        <dbReference type="PROSITE" id="PS51671"/>
    </source>
</evidence>
<feature type="active site" description="Proton donor" evidence="15">
    <location>
        <position position="205"/>
    </location>
</feature>
<name>A0A918RJ89_9GAMM</name>
<dbReference type="NCBIfam" id="NF004976">
    <property type="entry name" value="PRK06349.1"/>
    <property type="match status" value="1"/>
</dbReference>
<feature type="binding site" evidence="16">
    <location>
        <begin position="9"/>
        <end position="16"/>
    </location>
    <ligand>
        <name>NADP(+)</name>
        <dbReference type="ChEBI" id="CHEBI:58349"/>
    </ligand>
</feature>
<evidence type="ECO:0000256" key="2">
    <source>
        <dbReference type="ARBA" id="ARBA00005056"/>
    </source>
</evidence>
<dbReference type="GO" id="GO:0009086">
    <property type="term" value="P:methionine biosynthetic process"/>
    <property type="evidence" value="ECO:0007669"/>
    <property type="project" value="UniProtKB-KW"/>
</dbReference>
<dbReference type="AlphaFoldDB" id="A0A918RJ89"/>
<dbReference type="InterPro" id="IPR002912">
    <property type="entry name" value="ACT_dom"/>
</dbReference>
<protein>
    <recommendedName>
        <fullName evidence="6">Homoserine dehydrogenase</fullName>
        <ecNumber evidence="5">1.1.1.3</ecNumber>
    </recommendedName>
</protein>
<comment type="pathway">
    <text evidence="2">Amino-acid biosynthesis; L-threonine biosynthesis; L-threonine from L-aspartate: step 3/5.</text>
</comment>
<keyword evidence="20" id="KW-1185">Reference proteome</keyword>
<dbReference type="Pfam" id="PF01842">
    <property type="entry name" value="ACT"/>
    <property type="match status" value="1"/>
</dbReference>
<keyword evidence="10 16" id="KW-0521">NADP</keyword>
<comment type="pathway">
    <text evidence="3">Amino-acid biosynthesis; L-methionine biosynthesis via de novo pathway; L-homoserine from L-aspartate: step 3/3.</text>
</comment>
<proteinExistence type="inferred from homology"/>
<reference evidence="19" key="1">
    <citation type="journal article" date="2014" name="Int. J. Syst. Evol. Microbiol.">
        <title>Complete genome sequence of Corynebacterium casei LMG S-19264T (=DSM 44701T), isolated from a smear-ripened cheese.</title>
        <authorList>
            <consortium name="US DOE Joint Genome Institute (JGI-PGF)"/>
            <person name="Walter F."/>
            <person name="Albersmeier A."/>
            <person name="Kalinowski J."/>
            <person name="Ruckert C."/>
        </authorList>
    </citation>
    <scope>NUCLEOTIDE SEQUENCE</scope>
    <source>
        <strain evidence="19">KCTC 12711</strain>
    </source>
</reference>
<dbReference type="GO" id="GO:0046872">
    <property type="term" value="F:metal ion binding"/>
    <property type="evidence" value="ECO:0007669"/>
    <property type="project" value="UniProtKB-KW"/>
</dbReference>
<evidence type="ECO:0000313" key="19">
    <source>
        <dbReference type="EMBL" id="GHA00164.1"/>
    </source>
</evidence>
<evidence type="ECO:0000256" key="11">
    <source>
        <dbReference type="ARBA" id="ARBA00023002"/>
    </source>
</evidence>
<dbReference type="RefSeq" id="WP_189398516.1">
    <property type="nucleotide sequence ID" value="NZ_BMXA01000001.1"/>
</dbReference>
<keyword evidence="7" id="KW-0028">Amino-acid biosynthesis</keyword>
<dbReference type="PANTHER" id="PTHR43331">
    <property type="entry name" value="HOMOSERINE DEHYDROGENASE"/>
    <property type="match status" value="1"/>
</dbReference>
<dbReference type="SUPFAM" id="SSF55347">
    <property type="entry name" value="Glyceraldehyde-3-phosphate dehydrogenase-like, C-terminal domain"/>
    <property type="match status" value="1"/>
</dbReference>
<feature type="binding site" evidence="16">
    <location>
        <position position="105"/>
    </location>
    <ligand>
        <name>NADPH</name>
        <dbReference type="ChEBI" id="CHEBI:57783"/>
    </ligand>
</feature>
<sequence>MKSIKVGILGLGTVGGGTANVLQRNAAEITRRAGRDIEVIIASVRDLTRERRCDCSSLHLTTDPAEVVNHPDVDIVVELIGGETQAKDLVLQAIDNGKHVVTANKALIALHGNEIFAAAQEEGVSVLFEAAVAGGISIIKSIREGMAGNRIDLVAGIINGTGNFILTEMRDKGRPFAEVLTEAQALGYAEADPTFDVEGIDAAHKLTILASIAFGIPLQFENVYTEGISELSLTDVAYAEELGYRIKHLGIAKADASGVELRVHPTLIPAKRLIANVNGVMNAVMVRGDAVGNTLHYGAGAGAEPTASAVVADIVDVARTITADPHSRVPHLAFQPDALANLPIKAQDEFKCAYYLRFEVNDVAGVMSQLSAQFADQDISIEAITQKEPQPGDDFVSVIFITQRTLEGRVDRAIKRIEAMQDVRCKTVKIRVEHLN</sequence>
<dbReference type="Gene3D" id="3.40.50.720">
    <property type="entry name" value="NAD(P)-binding Rossmann-like Domain"/>
    <property type="match status" value="1"/>
</dbReference>
<comment type="cofactor">
    <cofactor evidence="1">
        <name>a metal cation</name>
        <dbReference type="ChEBI" id="CHEBI:25213"/>
    </cofactor>
</comment>
<dbReference type="Pfam" id="PF03447">
    <property type="entry name" value="NAD_binding_3"/>
    <property type="match status" value="1"/>
</dbReference>
<dbReference type="GO" id="GO:0050661">
    <property type="term" value="F:NADP binding"/>
    <property type="evidence" value="ECO:0007669"/>
    <property type="project" value="InterPro"/>
</dbReference>
<dbReference type="PROSITE" id="PS51671">
    <property type="entry name" value="ACT"/>
    <property type="match status" value="1"/>
</dbReference>
<evidence type="ECO:0000256" key="4">
    <source>
        <dbReference type="ARBA" id="ARBA00006753"/>
    </source>
</evidence>
<dbReference type="InterPro" id="IPR001342">
    <property type="entry name" value="HDH_cat"/>
</dbReference>
<evidence type="ECO:0000256" key="16">
    <source>
        <dbReference type="PIRSR" id="PIRSR000098-2"/>
    </source>
</evidence>
<evidence type="ECO:0000256" key="15">
    <source>
        <dbReference type="PIRSR" id="PIRSR000098-1"/>
    </source>
</evidence>
<comment type="catalytic activity">
    <reaction evidence="14">
        <text>L-homoserine + NAD(+) = L-aspartate 4-semialdehyde + NADH + H(+)</text>
        <dbReference type="Rhea" id="RHEA:15757"/>
        <dbReference type="ChEBI" id="CHEBI:15378"/>
        <dbReference type="ChEBI" id="CHEBI:57476"/>
        <dbReference type="ChEBI" id="CHEBI:57540"/>
        <dbReference type="ChEBI" id="CHEBI:57945"/>
        <dbReference type="ChEBI" id="CHEBI:537519"/>
        <dbReference type="EC" id="1.1.1.3"/>
    </reaction>
    <physiologicalReaction direction="right-to-left" evidence="14">
        <dbReference type="Rhea" id="RHEA:15759"/>
    </physiologicalReaction>
</comment>
<keyword evidence="8" id="KW-0791">Threonine biosynthesis</keyword>
<evidence type="ECO:0000256" key="8">
    <source>
        <dbReference type="ARBA" id="ARBA00022697"/>
    </source>
</evidence>
<dbReference type="InterPro" id="IPR019811">
    <property type="entry name" value="HDH_CS"/>
</dbReference>
<reference evidence="19" key="2">
    <citation type="submission" date="2020-09" db="EMBL/GenBank/DDBJ databases">
        <authorList>
            <person name="Sun Q."/>
            <person name="Kim S."/>
        </authorList>
    </citation>
    <scope>NUCLEOTIDE SEQUENCE</scope>
    <source>
        <strain evidence="19">KCTC 12711</strain>
    </source>
</reference>
<comment type="similarity">
    <text evidence="4 17">Belongs to the homoserine dehydrogenase family.</text>
</comment>
<dbReference type="Gene3D" id="3.30.70.260">
    <property type="match status" value="1"/>
</dbReference>
<gene>
    <name evidence="19" type="ORF">GCM10008090_06060</name>
</gene>
<evidence type="ECO:0000256" key="12">
    <source>
        <dbReference type="ARBA" id="ARBA00023027"/>
    </source>
</evidence>
<dbReference type="PANTHER" id="PTHR43331:SF1">
    <property type="entry name" value="HOMOSERINE DEHYDROGENASE"/>
    <property type="match status" value="1"/>
</dbReference>
<evidence type="ECO:0000313" key="20">
    <source>
        <dbReference type="Proteomes" id="UP000614811"/>
    </source>
</evidence>
<organism evidence="19 20">
    <name type="scientific">Arenicella chitinivorans</name>
    <dbReference type="NCBI Taxonomy" id="1329800"/>
    <lineage>
        <taxon>Bacteria</taxon>
        <taxon>Pseudomonadati</taxon>
        <taxon>Pseudomonadota</taxon>
        <taxon>Gammaproteobacteria</taxon>
        <taxon>Arenicellales</taxon>
        <taxon>Arenicellaceae</taxon>
        <taxon>Arenicella</taxon>
    </lineage>
</organism>
<evidence type="ECO:0000256" key="3">
    <source>
        <dbReference type="ARBA" id="ARBA00005062"/>
    </source>
</evidence>
<evidence type="ECO:0000256" key="10">
    <source>
        <dbReference type="ARBA" id="ARBA00022857"/>
    </source>
</evidence>
<dbReference type="GO" id="GO:0004412">
    <property type="term" value="F:homoserine dehydrogenase activity"/>
    <property type="evidence" value="ECO:0007669"/>
    <property type="project" value="UniProtKB-EC"/>
</dbReference>
<dbReference type="EMBL" id="BMXA01000001">
    <property type="protein sequence ID" value="GHA00164.1"/>
    <property type="molecule type" value="Genomic_DNA"/>
</dbReference>
<evidence type="ECO:0000256" key="5">
    <source>
        <dbReference type="ARBA" id="ARBA00013213"/>
    </source>
</evidence>
<dbReference type="FunFam" id="3.30.360.10:FF:000005">
    <property type="entry name" value="Homoserine dehydrogenase"/>
    <property type="match status" value="1"/>
</dbReference>
<dbReference type="GO" id="GO:0009088">
    <property type="term" value="P:threonine biosynthetic process"/>
    <property type="evidence" value="ECO:0007669"/>
    <property type="project" value="UniProtKB-KW"/>
</dbReference>
<dbReference type="PROSITE" id="PS01042">
    <property type="entry name" value="HOMOSER_DHGENASE"/>
    <property type="match status" value="1"/>
</dbReference>
<evidence type="ECO:0000256" key="13">
    <source>
        <dbReference type="ARBA" id="ARBA00023167"/>
    </source>
</evidence>
<feature type="binding site" evidence="16">
    <location>
        <position position="190"/>
    </location>
    <ligand>
        <name>L-homoserine</name>
        <dbReference type="ChEBI" id="CHEBI:57476"/>
    </ligand>
</feature>
<dbReference type="InterPro" id="IPR036291">
    <property type="entry name" value="NAD(P)-bd_dom_sf"/>
</dbReference>
<keyword evidence="9" id="KW-0479">Metal-binding</keyword>
<dbReference type="SUPFAM" id="SSF55021">
    <property type="entry name" value="ACT-like"/>
    <property type="match status" value="1"/>
</dbReference>
<dbReference type="InterPro" id="IPR005106">
    <property type="entry name" value="Asp/hSer_DH_NAD-bd"/>
</dbReference>
<accession>A0A918RJ89</accession>